<feature type="compositionally biased region" description="Basic and acidic residues" evidence="1">
    <location>
        <begin position="153"/>
        <end position="162"/>
    </location>
</feature>
<feature type="region of interest" description="Disordered" evidence="1">
    <location>
        <begin position="153"/>
        <end position="205"/>
    </location>
</feature>
<sequence>MAMRGARGVSKGERRERRSVEFADAPDGKPHAREASERVDGRVEASRRALERATVEDVRSETSSRGEPAGGRAAREERASDAYTRSSELSDGEYTYTPTSTSERSSAFSASEPWSDVGPGAPFPETFEAREARLLGKLNAAMTTTMRYWDREEEMAHTKPVPEFEADDDSSLAARRATADAWAAPSDDEHSVGADADGSLSGDSGDRVFDELGDFESAHDLATPWNDRPKVIARRIVRHIVNRALREKFPPKPSFANDVLACFGCAAPEERARARRRARRR</sequence>
<feature type="compositionally biased region" description="Low complexity" evidence="1">
    <location>
        <begin position="99"/>
        <end position="112"/>
    </location>
</feature>
<feature type="compositionally biased region" description="Low complexity" evidence="1">
    <location>
        <begin position="193"/>
        <end position="203"/>
    </location>
</feature>
<feature type="compositionally biased region" description="Basic and acidic residues" evidence="1">
    <location>
        <begin position="10"/>
        <end position="64"/>
    </location>
</feature>
<name>A0A7S0DB60_MICPS</name>
<evidence type="ECO:0000313" key="2">
    <source>
        <dbReference type="EMBL" id="CAD8449413.1"/>
    </source>
</evidence>
<dbReference type="AlphaFoldDB" id="A0A7S0DB60"/>
<feature type="region of interest" description="Disordered" evidence="1">
    <location>
        <begin position="1"/>
        <end position="125"/>
    </location>
</feature>
<proteinExistence type="predicted"/>
<organism evidence="2">
    <name type="scientific">Micromonas pusilla</name>
    <name type="common">Picoplanktonic green alga</name>
    <name type="synonym">Chromulina pusilla</name>
    <dbReference type="NCBI Taxonomy" id="38833"/>
    <lineage>
        <taxon>Eukaryota</taxon>
        <taxon>Viridiplantae</taxon>
        <taxon>Chlorophyta</taxon>
        <taxon>Mamiellophyceae</taxon>
        <taxon>Mamiellales</taxon>
        <taxon>Mamiellaceae</taxon>
        <taxon>Micromonas</taxon>
    </lineage>
</organism>
<dbReference type="EMBL" id="HBEN01013353">
    <property type="protein sequence ID" value="CAD8449413.1"/>
    <property type="molecule type" value="Transcribed_RNA"/>
</dbReference>
<feature type="compositionally biased region" description="Low complexity" evidence="1">
    <location>
        <begin position="171"/>
        <end position="185"/>
    </location>
</feature>
<gene>
    <name evidence="2" type="ORF">MSP1401_LOCUS11122</name>
</gene>
<accession>A0A7S0DB60</accession>
<evidence type="ECO:0000256" key="1">
    <source>
        <dbReference type="SAM" id="MobiDB-lite"/>
    </source>
</evidence>
<reference evidence="2" key="1">
    <citation type="submission" date="2021-01" db="EMBL/GenBank/DDBJ databases">
        <authorList>
            <person name="Corre E."/>
            <person name="Pelletier E."/>
            <person name="Niang G."/>
            <person name="Scheremetjew M."/>
            <person name="Finn R."/>
            <person name="Kale V."/>
            <person name="Holt S."/>
            <person name="Cochrane G."/>
            <person name="Meng A."/>
            <person name="Brown T."/>
            <person name="Cohen L."/>
        </authorList>
    </citation>
    <scope>NUCLEOTIDE SEQUENCE</scope>
    <source>
        <strain evidence="2">CCAC1681</strain>
    </source>
</reference>
<protein>
    <submittedName>
        <fullName evidence="2">Uncharacterized protein</fullName>
    </submittedName>
</protein>